<keyword evidence="1" id="KW-0472">Membrane</keyword>
<feature type="transmembrane region" description="Helical" evidence="1">
    <location>
        <begin position="336"/>
        <end position="356"/>
    </location>
</feature>
<gene>
    <name evidence="2" type="ORF">M408DRAFT_186221</name>
</gene>
<dbReference type="InterPro" id="IPR040410">
    <property type="entry name" value="UPF0658_Golgi"/>
</dbReference>
<evidence type="ECO:0000256" key="1">
    <source>
        <dbReference type="SAM" id="Phobius"/>
    </source>
</evidence>
<dbReference type="STRING" id="933852.A0A0C3BL19"/>
<dbReference type="PANTHER" id="PTHR34391">
    <property type="entry name" value="UPF0658 GOLGI APPARATUS MEMBRANE PROTEIN C1952.10C-RELATED"/>
    <property type="match status" value="1"/>
</dbReference>
<feature type="transmembrane region" description="Helical" evidence="1">
    <location>
        <begin position="169"/>
        <end position="188"/>
    </location>
</feature>
<reference evidence="2 3" key="1">
    <citation type="submission" date="2014-04" db="EMBL/GenBank/DDBJ databases">
        <authorList>
            <consortium name="DOE Joint Genome Institute"/>
            <person name="Kuo A."/>
            <person name="Zuccaro A."/>
            <person name="Kohler A."/>
            <person name="Nagy L.G."/>
            <person name="Floudas D."/>
            <person name="Copeland A."/>
            <person name="Barry K.W."/>
            <person name="Cichocki N."/>
            <person name="Veneault-Fourrey C."/>
            <person name="LaButti K."/>
            <person name="Lindquist E.A."/>
            <person name="Lipzen A."/>
            <person name="Lundell T."/>
            <person name="Morin E."/>
            <person name="Murat C."/>
            <person name="Sun H."/>
            <person name="Tunlid A."/>
            <person name="Henrissat B."/>
            <person name="Grigoriev I.V."/>
            <person name="Hibbett D.S."/>
            <person name="Martin F."/>
            <person name="Nordberg H.P."/>
            <person name="Cantor M.N."/>
            <person name="Hua S.X."/>
        </authorList>
    </citation>
    <scope>NUCLEOTIDE SEQUENCE [LARGE SCALE GENOMIC DNA]</scope>
    <source>
        <strain evidence="2 3">MAFF 305830</strain>
    </source>
</reference>
<accession>A0A0C3BL19</accession>
<dbReference type="AlphaFoldDB" id="A0A0C3BL19"/>
<keyword evidence="1" id="KW-0812">Transmembrane</keyword>
<dbReference type="OrthoDB" id="2448307at2759"/>
<keyword evidence="1" id="KW-1133">Transmembrane helix</keyword>
<dbReference type="GO" id="GO:0005794">
    <property type="term" value="C:Golgi apparatus"/>
    <property type="evidence" value="ECO:0007669"/>
    <property type="project" value="TreeGrafter"/>
</dbReference>
<proteinExistence type="predicted"/>
<feature type="transmembrane region" description="Helical" evidence="1">
    <location>
        <begin position="249"/>
        <end position="270"/>
    </location>
</feature>
<name>A0A0C3BL19_SERVB</name>
<keyword evidence="3" id="KW-1185">Reference proteome</keyword>
<evidence type="ECO:0000313" key="3">
    <source>
        <dbReference type="Proteomes" id="UP000054097"/>
    </source>
</evidence>
<feature type="transmembrane region" description="Helical" evidence="1">
    <location>
        <begin position="290"/>
        <end position="316"/>
    </location>
</feature>
<dbReference type="Proteomes" id="UP000054097">
    <property type="component" value="Unassembled WGS sequence"/>
</dbReference>
<protein>
    <submittedName>
        <fullName evidence="2">Uncharacterized protein</fullName>
    </submittedName>
</protein>
<dbReference type="PANTHER" id="PTHR34391:SF2">
    <property type="entry name" value="TRP C-TERMINAL DOMAIN-CONTAINING PROTEIN"/>
    <property type="match status" value="1"/>
</dbReference>
<dbReference type="HOGENOM" id="CLU_021809_1_0_1"/>
<dbReference type="EMBL" id="KN824279">
    <property type="protein sequence ID" value="KIM32759.1"/>
    <property type="molecule type" value="Genomic_DNA"/>
</dbReference>
<feature type="transmembrane region" description="Helical" evidence="1">
    <location>
        <begin position="396"/>
        <end position="424"/>
    </location>
</feature>
<evidence type="ECO:0000313" key="2">
    <source>
        <dbReference type="EMBL" id="KIM32759.1"/>
    </source>
</evidence>
<sequence>MRVKDIWDVVPFQGNIRDLSARVTSNRWTKTFCLLAALHCILQVGLQFGAYGNNRATASGFEAIVSNMTLTSRPFAILENNGDLTLCTDIPQRFGGPDICVRRAFNGGSSKRAASIVPRFTASLESNGDIELAGLDTEEPDETDIVGSQCIETFPWVFDVIHDATREDLVFVLFQGWLFGISLAAVFHESIPHLATALASEMLATTWSAYKVARTKSFKMDFTRILTNGYCNGVNVLPHYFAYREAIEATIMALNILALLGFVFLSWRLYRDYASRMLKRVDSRPDMECLYRVMLSLSTVIHLAAFFLITVSGLFIDQLFIGRIRLVARHVVTYEVIFLLLIACVVPWVVVGTVSIRKESRRGLIVFFILSLGFLAVWGTMFASQIYRFMFGTWSFFATMSIFACLLLVTVVCLSVYAFLNFGLGLPEYLQRPMVHPADNVTWMIEGGMDTVKSKGSLQMSDDLEESAFSGNLTRPAIWHLRLTASIVAIPHCLAHLRQSYYTHTSRYSEQLSA</sequence>
<organism evidence="2 3">
    <name type="scientific">Serendipita vermifera MAFF 305830</name>
    <dbReference type="NCBI Taxonomy" id="933852"/>
    <lineage>
        <taxon>Eukaryota</taxon>
        <taxon>Fungi</taxon>
        <taxon>Dikarya</taxon>
        <taxon>Basidiomycota</taxon>
        <taxon>Agaricomycotina</taxon>
        <taxon>Agaricomycetes</taxon>
        <taxon>Sebacinales</taxon>
        <taxon>Serendipitaceae</taxon>
        <taxon>Serendipita</taxon>
    </lineage>
</organism>
<reference evidence="3" key="2">
    <citation type="submission" date="2015-01" db="EMBL/GenBank/DDBJ databases">
        <title>Evolutionary Origins and Diversification of the Mycorrhizal Mutualists.</title>
        <authorList>
            <consortium name="DOE Joint Genome Institute"/>
            <consortium name="Mycorrhizal Genomics Consortium"/>
            <person name="Kohler A."/>
            <person name="Kuo A."/>
            <person name="Nagy L.G."/>
            <person name="Floudas D."/>
            <person name="Copeland A."/>
            <person name="Barry K.W."/>
            <person name="Cichocki N."/>
            <person name="Veneault-Fourrey C."/>
            <person name="LaButti K."/>
            <person name="Lindquist E.A."/>
            <person name="Lipzen A."/>
            <person name="Lundell T."/>
            <person name="Morin E."/>
            <person name="Murat C."/>
            <person name="Riley R."/>
            <person name="Ohm R."/>
            <person name="Sun H."/>
            <person name="Tunlid A."/>
            <person name="Henrissat B."/>
            <person name="Grigoriev I.V."/>
            <person name="Hibbett D.S."/>
            <person name="Martin F."/>
        </authorList>
    </citation>
    <scope>NUCLEOTIDE SEQUENCE [LARGE SCALE GENOMIC DNA]</scope>
    <source>
        <strain evidence="3">MAFF 305830</strain>
    </source>
</reference>
<feature type="transmembrane region" description="Helical" evidence="1">
    <location>
        <begin position="363"/>
        <end position="384"/>
    </location>
</feature>